<reference evidence="3 4" key="1">
    <citation type="journal article" date="2019" name="Genome Biol. Evol.">
        <title>Whole-Genome Sequencing of the Giant Devil Catfish, Bagarius yarrelli.</title>
        <authorList>
            <person name="Jiang W."/>
            <person name="Lv Y."/>
            <person name="Cheng L."/>
            <person name="Yang K."/>
            <person name="Chao B."/>
            <person name="Wang X."/>
            <person name="Li Y."/>
            <person name="Pan X."/>
            <person name="You X."/>
            <person name="Zhang Y."/>
            <person name="Yang J."/>
            <person name="Li J."/>
            <person name="Zhang X."/>
            <person name="Liu S."/>
            <person name="Sun C."/>
            <person name="Yang J."/>
            <person name="Shi Q."/>
        </authorList>
    </citation>
    <scope>NUCLEOTIDE SEQUENCE [LARGE SCALE GENOMIC DNA]</scope>
    <source>
        <strain evidence="3">JWS20170419001</strain>
        <tissue evidence="3">Muscle</tissue>
    </source>
</reference>
<protein>
    <submittedName>
        <fullName evidence="3">Protein CLEC16A</fullName>
    </submittedName>
</protein>
<name>A0A556VXC1_BAGYA</name>
<dbReference type="EMBL" id="VCAZ01000432">
    <property type="protein sequence ID" value="TUS23627.1"/>
    <property type="molecule type" value="Genomic_DNA"/>
</dbReference>
<comment type="caution">
    <text evidence="3">The sequence shown here is derived from an EMBL/GenBank/DDBJ whole genome shotgun (WGS) entry which is preliminary data.</text>
</comment>
<gene>
    <name evidence="3" type="ORF">Baya_17072</name>
</gene>
<evidence type="ECO:0000313" key="4">
    <source>
        <dbReference type="Proteomes" id="UP000319801"/>
    </source>
</evidence>
<evidence type="ECO:0000313" key="3">
    <source>
        <dbReference type="EMBL" id="TUS23627.1"/>
    </source>
</evidence>
<feature type="domain" description="CLEC16A/TT9 C-terminal" evidence="2">
    <location>
        <begin position="12"/>
        <end position="63"/>
    </location>
</feature>
<accession>A0A556VXC1</accession>
<feature type="compositionally biased region" description="Basic and acidic residues" evidence="1">
    <location>
        <begin position="115"/>
        <end position="125"/>
    </location>
</feature>
<proteinExistence type="predicted"/>
<dbReference type="Proteomes" id="UP000319801">
    <property type="component" value="Unassembled WGS sequence"/>
</dbReference>
<feature type="compositionally biased region" description="Basic and acidic residues" evidence="1">
    <location>
        <begin position="96"/>
        <end position="105"/>
    </location>
</feature>
<feature type="compositionally biased region" description="Acidic residues" evidence="1">
    <location>
        <begin position="131"/>
        <end position="145"/>
    </location>
</feature>
<feature type="region of interest" description="Disordered" evidence="1">
    <location>
        <begin position="47"/>
        <end position="145"/>
    </location>
</feature>
<sequence>MLVVVVCTDTATASLHGAPALAPSLTPAAQPTISLLSDTNTDSLSVDSLTLLPPADPPCLHRFSRDEATPSDPGAPTTPNPETAEDVSDTSATLEENSKPDHLHSEPANVSEPDLSSKFRQKVETEISAPDSEESQDVEQETEID</sequence>
<keyword evidence="4" id="KW-1185">Reference proteome</keyword>
<evidence type="ECO:0000259" key="2">
    <source>
        <dbReference type="Pfam" id="PF19439"/>
    </source>
</evidence>
<evidence type="ECO:0000256" key="1">
    <source>
        <dbReference type="SAM" id="MobiDB-lite"/>
    </source>
</evidence>
<dbReference type="AlphaFoldDB" id="A0A556VXC1"/>
<dbReference type="InterPro" id="IPR045820">
    <property type="entry name" value="CLEC16A/TT9_C"/>
</dbReference>
<organism evidence="3 4">
    <name type="scientific">Bagarius yarrelli</name>
    <name type="common">Goonch</name>
    <name type="synonym">Bagrus yarrelli</name>
    <dbReference type="NCBI Taxonomy" id="175774"/>
    <lineage>
        <taxon>Eukaryota</taxon>
        <taxon>Metazoa</taxon>
        <taxon>Chordata</taxon>
        <taxon>Craniata</taxon>
        <taxon>Vertebrata</taxon>
        <taxon>Euteleostomi</taxon>
        <taxon>Actinopterygii</taxon>
        <taxon>Neopterygii</taxon>
        <taxon>Teleostei</taxon>
        <taxon>Ostariophysi</taxon>
        <taxon>Siluriformes</taxon>
        <taxon>Sisoridae</taxon>
        <taxon>Sisorinae</taxon>
        <taxon>Bagarius</taxon>
    </lineage>
</organism>
<dbReference type="Pfam" id="PF19439">
    <property type="entry name" value="CLEC16A_C"/>
    <property type="match status" value="1"/>
</dbReference>